<dbReference type="Proteomes" id="UP000318571">
    <property type="component" value="Chromosome 9"/>
</dbReference>
<protein>
    <recommendedName>
        <fullName evidence="5">Resistance to inhibitors of cholinesterase protein 3 N-terminal domain-containing protein</fullName>
    </recommendedName>
</protein>
<evidence type="ECO:0000256" key="2">
    <source>
        <dbReference type="SAM" id="SignalP"/>
    </source>
</evidence>
<evidence type="ECO:0000313" key="4">
    <source>
        <dbReference type="Proteomes" id="UP000318571"/>
    </source>
</evidence>
<feature type="transmembrane region" description="Helical" evidence="1">
    <location>
        <begin position="68"/>
        <end position="89"/>
    </location>
</feature>
<keyword evidence="1" id="KW-1133">Transmembrane helix</keyword>
<evidence type="ECO:0000256" key="1">
    <source>
        <dbReference type="SAM" id="Phobius"/>
    </source>
</evidence>
<evidence type="ECO:0008006" key="5">
    <source>
        <dbReference type="Google" id="ProtNLM"/>
    </source>
</evidence>
<dbReference type="EMBL" id="VCGU01000009">
    <property type="protein sequence ID" value="TRY70529.1"/>
    <property type="molecule type" value="Genomic_DNA"/>
</dbReference>
<keyword evidence="2" id="KW-0732">Signal</keyword>
<accession>A0A553NYM2</accession>
<reference evidence="3 4" key="1">
    <citation type="journal article" date="2018" name="Nat. Ecol. Evol.">
        <title>Genomic signatures of mitonuclear coevolution across populations of Tigriopus californicus.</title>
        <authorList>
            <person name="Barreto F.S."/>
            <person name="Watson E.T."/>
            <person name="Lima T.G."/>
            <person name="Willett C.S."/>
            <person name="Edmands S."/>
            <person name="Li W."/>
            <person name="Burton R.S."/>
        </authorList>
    </citation>
    <scope>NUCLEOTIDE SEQUENCE [LARGE SCALE GENOMIC DNA]</scope>
    <source>
        <strain evidence="3 4">San Diego</strain>
    </source>
</reference>
<keyword evidence="1" id="KW-0472">Membrane</keyword>
<organism evidence="3 4">
    <name type="scientific">Tigriopus californicus</name>
    <name type="common">Marine copepod</name>
    <dbReference type="NCBI Taxonomy" id="6832"/>
    <lineage>
        <taxon>Eukaryota</taxon>
        <taxon>Metazoa</taxon>
        <taxon>Ecdysozoa</taxon>
        <taxon>Arthropoda</taxon>
        <taxon>Crustacea</taxon>
        <taxon>Multicrustacea</taxon>
        <taxon>Hexanauplia</taxon>
        <taxon>Copepoda</taxon>
        <taxon>Harpacticoida</taxon>
        <taxon>Harpacticidae</taxon>
        <taxon>Tigriopus</taxon>
    </lineage>
</organism>
<feature type="chain" id="PRO_5021954691" description="Resistance to inhibitors of cholinesterase protein 3 N-terminal domain-containing protein" evidence="2">
    <location>
        <begin position="18"/>
        <end position="140"/>
    </location>
</feature>
<name>A0A553NYM2_TIGCA</name>
<keyword evidence="4" id="KW-1185">Reference proteome</keyword>
<sequence>MLLFLIFTLALSGSAMANTQAAYHPPTEHHHRPMQSRSGFGFNAGVGVDNGLGVNGGFQVGNPLNSNILVPVIIGLGLLSFFNIVLTVLTPLFSKTSKSDTDAAETPATPADAARMSRNMMYMANNVMEAIEKFKNQYQD</sequence>
<proteinExistence type="predicted"/>
<comment type="caution">
    <text evidence="3">The sequence shown here is derived from an EMBL/GenBank/DDBJ whole genome shotgun (WGS) entry which is preliminary data.</text>
</comment>
<evidence type="ECO:0000313" key="3">
    <source>
        <dbReference type="EMBL" id="TRY70529.1"/>
    </source>
</evidence>
<keyword evidence="1" id="KW-0812">Transmembrane</keyword>
<dbReference type="AlphaFoldDB" id="A0A553NYM2"/>
<gene>
    <name evidence="3" type="ORF">TCAL_08709</name>
</gene>
<feature type="signal peptide" evidence="2">
    <location>
        <begin position="1"/>
        <end position="17"/>
    </location>
</feature>